<gene>
    <name evidence="2" type="ORF">TOPH_03882</name>
</gene>
<organism evidence="2 3">
    <name type="scientific">Tolypocladium ophioglossoides (strain CBS 100239)</name>
    <name type="common">Snaketongue truffleclub</name>
    <name type="synonym">Elaphocordyceps ophioglossoides</name>
    <dbReference type="NCBI Taxonomy" id="1163406"/>
    <lineage>
        <taxon>Eukaryota</taxon>
        <taxon>Fungi</taxon>
        <taxon>Dikarya</taxon>
        <taxon>Ascomycota</taxon>
        <taxon>Pezizomycotina</taxon>
        <taxon>Sordariomycetes</taxon>
        <taxon>Hypocreomycetidae</taxon>
        <taxon>Hypocreales</taxon>
        <taxon>Ophiocordycipitaceae</taxon>
        <taxon>Tolypocladium</taxon>
    </lineage>
</organism>
<sequence>HSPSSTGSEVQWNEGDDVLARSQLVVSAGEVGWRGEADGTGTVAVASSARPFPVRDDAVSCSRSMATPNEQLPFMQNAQGKSAHQQGECARRAMARRQPCLAATAPPRSAALHRDIDPNFRPLQCGIGAQPSGRTERLTSWNDNGRRL</sequence>
<feature type="non-terminal residue" evidence="2">
    <location>
        <position position="1"/>
    </location>
</feature>
<evidence type="ECO:0000313" key="3">
    <source>
        <dbReference type="Proteomes" id="UP000036947"/>
    </source>
</evidence>
<keyword evidence="3" id="KW-1185">Reference proteome</keyword>
<evidence type="ECO:0000256" key="1">
    <source>
        <dbReference type="SAM" id="MobiDB-lite"/>
    </source>
</evidence>
<feature type="compositionally biased region" description="Polar residues" evidence="1">
    <location>
        <begin position="138"/>
        <end position="148"/>
    </location>
</feature>
<dbReference type="EMBL" id="LFRF01000008">
    <property type="protein sequence ID" value="KND91607.1"/>
    <property type="molecule type" value="Genomic_DNA"/>
</dbReference>
<evidence type="ECO:0000313" key="2">
    <source>
        <dbReference type="EMBL" id="KND91607.1"/>
    </source>
</evidence>
<feature type="region of interest" description="Disordered" evidence="1">
    <location>
        <begin position="127"/>
        <end position="148"/>
    </location>
</feature>
<dbReference type="AlphaFoldDB" id="A0A0L0NBS8"/>
<reference evidence="2 3" key="1">
    <citation type="journal article" date="2015" name="BMC Genomics">
        <title>The genome of the truffle-parasite Tolypocladium ophioglossoides and the evolution of antifungal peptaibiotics.</title>
        <authorList>
            <person name="Quandt C.A."/>
            <person name="Bushley K.E."/>
            <person name="Spatafora J.W."/>
        </authorList>
    </citation>
    <scope>NUCLEOTIDE SEQUENCE [LARGE SCALE GENOMIC DNA]</scope>
    <source>
        <strain evidence="2 3">CBS 100239</strain>
    </source>
</reference>
<proteinExistence type="predicted"/>
<dbReference type="Proteomes" id="UP000036947">
    <property type="component" value="Unassembled WGS sequence"/>
</dbReference>
<protein>
    <submittedName>
        <fullName evidence="2">Uncharacterized protein</fullName>
    </submittedName>
</protein>
<comment type="caution">
    <text evidence="2">The sequence shown here is derived from an EMBL/GenBank/DDBJ whole genome shotgun (WGS) entry which is preliminary data.</text>
</comment>
<feature type="non-terminal residue" evidence="2">
    <location>
        <position position="148"/>
    </location>
</feature>
<name>A0A0L0NBS8_TOLOC</name>
<accession>A0A0L0NBS8</accession>